<keyword evidence="3" id="KW-1185">Reference proteome</keyword>
<dbReference type="Proteomes" id="UP000791440">
    <property type="component" value="Unassembled WGS sequence"/>
</dbReference>
<protein>
    <recommendedName>
        <fullName evidence="4">Secreted protein</fullName>
    </recommendedName>
</protein>
<keyword evidence="1" id="KW-0732">Signal</keyword>
<dbReference type="EMBL" id="JH668428">
    <property type="protein sequence ID" value="KAG6452723.1"/>
    <property type="molecule type" value="Genomic_DNA"/>
</dbReference>
<evidence type="ECO:0000313" key="3">
    <source>
        <dbReference type="Proteomes" id="UP000791440"/>
    </source>
</evidence>
<name>A0A921Z7U9_MANSE</name>
<feature type="chain" id="PRO_5037886095" description="Secreted protein" evidence="1">
    <location>
        <begin position="17"/>
        <end position="93"/>
    </location>
</feature>
<comment type="caution">
    <text evidence="2">The sequence shown here is derived from an EMBL/GenBank/DDBJ whole genome shotgun (WGS) entry which is preliminary data.</text>
</comment>
<sequence>MSKIVLLLVLLCGVMCCGMHIHPRGAVHTEGEMTHDEMREPVTSDDGIPIDVLRNLKPTRFVPINSVLFFKSYPPCEPGFERDLIGVCREVWD</sequence>
<evidence type="ECO:0000313" key="2">
    <source>
        <dbReference type="EMBL" id="KAG6452723.1"/>
    </source>
</evidence>
<evidence type="ECO:0008006" key="4">
    <source>
        <dbReference type="Google" id="ProtNLM"/>
    </source>
</evidence>
<reference evidence="2" key="1">
    <citation type="journal article" date="2016" name="Insect Biochem. Mol. Biol.">
        <title>Multifaceted biological insights from a draft genome sequence of the tobacco hornworm moth, Manduca sexta.</title>
        <authorList>
            <person name="Kanost M.R."/>
            <person name="Arrese E.L."/>
            <person name="Cao X."/>
            <person name="Chen Y.R."/>
            <person name="Chellapilla S."/>
            <person name="Goldsmith M.R."/>
            <person name="Grosse-Wilde E."/>
            <person name="Heckel D.G."/>
            <person name="Herndon N."/>
            <person name="Jiang H."/>
            <person name="Papanicolaou A."/>
            <person name="Qu J."/>
            <person name="Soulages J.L."/>
            <person name="Vogel H."/>
            <person name="Walters J."/>
            <person name="Waterhouse R.M."/>
            <person name="Ahn S.J."/>
            <person name="Almeida F.C."/>
            <person name="An C."/>
            <person name="Aqrawi P."/>
            <person name="Bretschneider A."/>
            <person name="Bryant W.B."/>
            <person name="Bucks S."/>
            <person name="Chao H."/>
            <person name="Chevignon G."/>
            <person name="Christen J.M."/>
            <person name="Clarke D.F."/>
            <person name="Dittmer N.T."/>
            <person name="Ferguson L.C.F."/>
            <person name="Garavelou S."/>
            <person name="Gordon K.H.J."/>
            <person name="Gunaratna R.T."/>
            <person name="Han Y."/>
            <person name="Hauser F."/>
            <person name="He Y."/>
            <person name="Heidel-Fischer H."/>
            <person name="Hirsh A."/>
            <person name="Hu Y."/>
            <person name="Jiang H."/>
            <person name="Kalra D."/>
            <person name="Klinner C."/>
            <person name="Konig C."/>
            <person name="Kovar C."/>
            <person name="Kroll A.R."/>
            <person name="Kuwar S.S."/>
            <person name="Lee S.L."/>
            <person name="Lehman R."/>
            <person name="Li K."/>
            <person name="Li Z."/>
            <person name="Liang H."/>
            <person name="Lovelace S."/>
            <person name="Lu Z."/>
            <person name="Mansfield J.H."/>
            <person name="McCulloch K.J."/>
            <person name="Mathew T."/>
            <person name="Morton B."/>
            <person name="Muzny D.M."/>
            <person name="Neunemann D."/>
            <person name="Ongeri F."/>
            <person name="Pauchet Y."/>
            <person name="Pu L.L."/>
            <person name="Pyrousis I."/>
            <person name="Rao X.J."/>
            <person name="Redding A."/>
            <person name="Roesel C."/>
            <person name="Sanchez-Gracia A."/>
            <person name="Schaack S."/>
            <person name="Shukla A."/>
            <person name="Tetreau G."/>
            <person name="Wang Y."/>
            <person name="Xiong G.H."/>
            <person name="Traut W."/>
            <person name="Walsh T.K."/>
            <person name="Worley K.C."/>
            <person name="Wu D."/>
            <person name="Wu W."/>
            <person name="Wu Y.Q."/>
            <person name="Zhang X."/>
            <person name="Zou Z."/>
            <person name="Zucker H."/>
            <person name="Briscoe A.D."/>
            <person name="Burmester T."/>
            <person name="Clem R.J."/>
            <person name="Feyereisen R."/>
            <person name="Grimmelikhuijzen C.J.P."/>
            <person name="Hamodrakas S.J."/>
            <person name="Hansson B.S."/>
            <person name="Huguet E."/>
            <person name="Jermiin L.S."/>
            <person name="Lan Q."/>
            <person name="Lehman H.K."/>
            <person name="Lorenzen M."/>
            <person name="Merzendorfer H."/>
            <person name="Michalopoulos I."/>
            <person name="Morton D.B."/>
            <person name="Muthukrishnan S."/>
            <person name="Oakeshott J.G."/>
            <person name="Palmer W."/>
            <person name="Park Y."/>
            <person name="Passarelli A.L."/>
            <person name="Rozas J."/>
            <person name="Schwartz L.M."/>
            <person name="Smith W."/>
            <person name="Southgate A."/>
            <person name="Vilcinskas A."/>
            <person name="Vogt R."/>
            <person name="Wang P."/>
            <person name="Werren J."/>
            <person name="Yu X.Q."/>
            <person name="Zhou J.J."/>
            <person name="Brown S.J."/>
            <person name="Scherer S.E."/>
            <person name="Richards S."/>
            <person name="Blissard G.W."/>
        </authorList>
    </citation>
    <scope>NUCLEOTIDE SEQUENCE</scope>
</reference>
<organism evidence="2 3">
    <name type="scientific">Manduca sexta</name>
    <name type="common">Tobacco hawkmoth</name>
    <name type="synonym">Tobacco hornworm</name>
    <dbReference type="NCBI Taxonomy" id="7130"/>
    <lineage>
        <taxon>Eukaryota</taxon>
        <taxon>Metazoa</taxon>
        <taxon>Ecdysozoa</taxon>
        <taxon>Arthropoda</taxon>
        <taxon>Hexapoda</taxon>
        <taxon>Insecta</taxon>
        <taxon>Pterygota</taxon>
        <taxon>Neoptera</taxon>
        <taxon>Endopterygota</taxon>
        <taxon>Lepidoptera</taxon>
        <taxon>Glossata</taxon>
        <taxon>Ditrysia</taxon>
        <taxon>Bombycoidea</taxon>
        <taxon>Sphingidae</taxon>
        <taxon>Sphinginae</taxon>
        <taxon>Sphingini</taxon>
        <taxon>Manduca</taxon>
    </lineage>
</organism>
<accession>A0A921Z7U9</accession>
<evidence type="ECO:0000256" key="1">
    <source>
        <dbReference type="SAM" id="SignalP"/>
    </source>
</evidence>
<dbReference type="AlphaFoldDB" id="A0A921Z7U9"/>
<gene>
    <name evidence="2" type="ORF">O3G_MSEX007769</name>
</gene>
<proteinExistence type="predicted"/>
<reference evidence="2" key="2">
    <citation type="submission" date="2020-12" db="EMBL/GenBank/DDBJ databases">
        <authorList>
            <person name="Kanost M."/>
        </authorList>
    </citation>
    <scope>NUCLEOTIDE SEQUENCE</scope>
</reference>
<feature type="signal peptide" evidence="1">
    <location>
        <begin position="1"/>
        <end position="16"/>
    </location>
</feature>